<evidence type="ECO:0000256" key="1">
    <source>
        <dbReference type="ARBA" id="ARBA00004886"/>
    </source>
</evidence>
<gene>
    <name evidence="4" type="ORF">C8N34_10711</name>
</gene>
<dbReference type="NCBIfam" id="TIGR03859">
    <property type="entry name" value="PQQ_PqqD"/>
    <property type="match status" value="1"/>
</dbReference>
<sequence>MSADPLVLLPRGVRLHDDRVRGRPVLLGPERALMLDDIAHAILTEVDNCSRESQIVTRLAARFAAPEAEIAGDVHEFLSDLRDRRLVDLLP</sequence>
<dbReference type="Proteomes" id="UP000244224">
    <property type="component" value="Unassembled WGS sequence"/>
</dbReference>
<evidence type="ECO:0000256" key="3">
    <source>
        <dbReference type="ARBA" id="ARBA00022905"/>
    </source>
</evidence>
<dbReference type="InterPro" id="IPR022479">
    <property type="entry name" value="PqqD_bac"/>
</dbReference>
<evidence type="ECO:0000313" key="5">
    <source>
        <dbReference type="Proteomes" id="UP000244224"/>
    </source>
</evidence>
<dbReference type="EMBL" id="QBKP01000007">
    <property type="protein sequence ID" value="PTX49364.1"/>
    <property type="molecule type" value="Genomic_DNA"/>
</dbReference>
<keyword evidence="3" id="KW-0884">PQQ biosynthesis</keyword>
<comment type="subunit">
    <text evidence="2">Monomer. Interacts with PqqE.</text>
</comment>
<reference evidence="4 5" key="1">
    <citation type="submission" date="2018-04" db="EMBL/GenBank/DDBJ databases">
        <title>Genomic Encyclopedia of Archaeal and Bacterial Type Strains, Phase II (KMG-II): from individual species to whole genera.</title>
        <authorList>
            <person name="Goeker M."/>
        </authorList>
    </citation>
    <scope>NUCLEOTIDE SEQUENCE [LARGE SCALE GENOMIC DNA]</scope>
    <source>
        <strain evidence="4 5">DSM 21823</strain>
    </source>
</reference>
<comment type="caution">
    <text evidence="4">The sequence shown here is derived from an EMBL/GenBank/DDBJ whole genome shotgun (WGS) entry which is preliminary data.</text>
</comment>
<keyword evidence="5" id="KW-1185">Reference proteome</keyword>
<evidence type="ECO:0000256" key="2">
    <source>
        <dbReference type="ARBA" id="ARBA00011741"/>
    </source>
</evidence>
<dbReference type="AlphaFoldDB" id="A0A2T6AZW6"/>
<evidence type="ECO:0000313" key="4">
    <source>
        <dbReference type="EMBL" id="PTX49364.1"/>
    </source>
</evidence>
<dbReference type="InterPro" id="IPR041881">
    <property type="entry name" value="PqqD_sf"/>
</dbReference>
<proteinExistence type="predicted"/>
<dbReference type="OrthoDB" id="7995890at2"/>
<dbReference type="Gene3D" id="1.10.10.1150">
    <property type="entry name" value="Coenzyme PQQ synthesis protein D (PqqD)"/>
    <property type="match status" value="1"/>
</dbReference>
<protein>
    <submittedName>
        <fullName evidence="4">Pyrroloquinoline quinone biosynthesis protein D</fullName>
    </submittedName>
</protein>
<name>A0A2T6AZW6_9RHOB</name>
<dbReference type="RefSeq" id="WP_108129042.1">
    <property type="nucleotide sequence ID" value="NZ_QBKP01000007.1"/>
</dbReference>
<dbReference type="UniPathway" id="UPA00539"/>
<comment type="pathway">
    <text evidence="1">Cofactor biosynthesis; pyrroloquinoline quinone biosynthesis.</text>
</comment>
<accession>A0A2T6AZW6</accession>
<dbReference type="InterPro" id="IPR008792">
    <property type="entry name" value="PQQD"/>
</dbReference>
<dbReference type="Pfam" id="PF05402">
    <property type="entry name" value="PqqD"/>
    <property type="match status" value="1"/>
</dbReference>
<dbReference type="GO" id="GO:0018189">
    <property type="term" value="P:pyrroloquinoline quinone biosynthetic process"/>
    <property type="evidence" value="ECO:0007669"/>
    <property type="project" value="UniProtKB-UniPathway"/>
</dbReference>
<dbReference type="GO" id="GO:0048038">
    <property type="term" value="F:quinone binding"/>
    <property type="evidence" value="ECO:0007669"/>
    <property type="project" value="InterPro"/>
</dbReference>
<organism evidence="4 5">
    <name type="scientific">Gemmobacter caeni</name>
    <dbReference type="NCBI Taxonomy" id="589035"/>
    <lineage>
        <taxon>Bacteria</taxon>
        <taxon>Pseudomonadati</taxon>
        <taxon>Pseudomonadota</taxon>
        <taxon>Alphaproteobacteria</taxon>
        <taxon>Rhodobacterales</taxon>
        <taxon>Paracoccaceae</taxon>
        <taxon>Gemmobacter</taxon>
    </lineage>
</organism>